<comment type="caution">
    <text evidence="3">The sequence shown here is derived from an EMBL/GenBank/DDBJ whole genome shotgun (WGS) entry which is preliminary data.</text>
</comment>
<feature type="transmembrane region" description="Helical" evidence="2">
    <location>
        <begin position="166"/>
        <end position="186"/>
    </location>
</feature>
<dbReference type="AlphaFoldDB" id="A0A1B9NDY4"/>
<keyword evidence="2" id="KW-0472">Membrane</keyword>
<gene>
    <name evidence="3" type="ORF">A7J15_04630</name>
</gene>
<dbReference type="STRING" id="904291.A7J15_04630"/>
<feature type="transmembrane region" description="Helical" evidence="2">
    <location>
        <begin position="239"/>
        <end position="261"/>
    </location>
</feature>
<proteinExistence type="predicted"/>
<feature type="transmembrane region" description="Helical" evidence="2">
    <location>
        <begin position="97"/>
        <end position="116"/>
    </location>
</feature>
<keyword evidence="2" id="KW-0812">Transmembrane</keyword>
<evidence type="ECO:0000256" key="2">
    <source>
        <dbReference type="SAM" id="Phobius"/>
    </source>
</evidence>
<evidence type="ECO:0000313" key="3">
    <source>
        <dbReference type="EMBL" id="OCG74807.1"/>
    </source>
</evidence>
<evidence type="ECO:0000256" key="1">
    <source>
        <dbReference type="SAM" id="MobiDB-lite"/>
    </source>
</evidence>
<accession>A0A1B9NDY4</accession>
<reference evidence="3 4" key="1">
    <citation type="submission" date="2016-05" db="EMBL/GenBank/DDBJ databases">
        <authorList>
            <person name="Lavstsen T."/>
            <person name="Jespersen J.S."/>
        </authorList>
    </citation>
    <scope>NUCLEOTIDE SEQUENCE [LARGE SCALE GENOMIC DNA]</scope>
    <source>
        <strain evidence="3 4">YLB-01</strain>
    </source>
</reference>
<feature type="transmembrane region" description="Helical" evidence="2">
    <location>
        <begin position="54"/>
        <end position="76"/>
    </location>
</feature>
<dbReference type="RefSeq" id="WP_067025174.1">
    <property type="nucleotide sequence ID" value="NZ_JRNY01000002.1"/>
</dbReference>
<feature type="transmembrane region" description="Helical" evidence="2">
    <location>
        <begin position="21"/>
        <end position="42"/>
    </location>
</feature>
<feature type="transmembrane region" description="Helical" evidence="2">
    <location>
        <begin position="207"/>
        <end position="227"/>
    </location>
</feature>
<organism evidence="3 4">
    <name type="scientific">Microbacterium sediminis</name>
    <dbReference type="NCBI Taxonomy" id="904291"/>
    <lineage>
        <taxon>Bacteria</taxon>
        <taxon>Bacillati</taxon>
        <taxon>Actinomycetota</taxon>
        <taxon>Actinomycetes</taxon>
        <taxon>Micrococcales</taxon>
        <taxon>Microbacteriaceae</taxon>
        <taxon>Microbacterium</taxon>
    </lineage>
</organism>
<sequence>MIAPALDMLRTAGLILLRRGWLMALIYAVGAAAQFGLLQVVGRIGAYDAVAGMLLLPLPILARLTALVGMLLVVRGELEYLGRLAPLPTDRRERRAALGRALLGGIVPFMAFYLTWGYLAGDVADYANIALLERERVDFEAFAEHMNSGSTEEFAPRDWGFIAGDLPLGPVAIGILVVAFSLRWALGRWGQRFGAWGTIAKIYLEALWVLITALTVADLVELLTAWVDGRLGMVWLRDVTGWIAEFLAPVAWAWESLLWLIEQIGLVLLEPAAWLAIAGTIYGQAVKAQAPELSGRYVDRWKRLDGTIKRWLSEGWNQVAGRFTPIWNAVVLAWRAGPVLIAAYAFLNTLTAPLEPYLSRFAIGLVGPHDEAFWRVWAPLLSAVPSMVVQTVLITLAAAAYDSALEARALRDAAAAGPALPENAPMPANTPPRPRLPGATEPLLLPAGAPLPPGVPVPPSNPDGIGQPHG</sequence>
<keyword evidence="4" id="KW-1185">Reference proteome</keyword>
<feature type="region of interest" description="Disordered" evidence="1">
    <location>
        <begin position="418"/>
        <end position="470"/>
    </location>
</feature>
<keyword evidence="2" id="KW-1133">Transmembrane helix</keyword>
<dbReference type="EMBL" id="LXMD01000021">
    <property type="protein sequence ID" value="OCG74807.1"/>
    <property type="molecule type" value="Genomic_DNA"/>
</dbReference>
<name>A0A1B9NDY4_9MICO</name>
<evidence type="ECO:0000313" key="4">
    <source>
        <dbReference type="Proteomes" id="UP000093355"/>
    </source>
</evidence>
<dbReference type="Proteomes" id="UP000093355">
    <property type="component" value="Unassembled WGS sequence"/>
</dbReference>
<feature type="compositionally biased region" description="Pro residues" evidence="1">
    <location>
        <begin position="449"/>
        <end position="461"/>
    </location>
</feature>
<protein>
    <submittedName>
        <fullName evidence="3">Uncharacterized protein</fullName>
    </submittedName>
</protein>